<sequence length="162" mass="18112">MVIFWKGNAKKKDLTVNYNDKGGGQSSTWFNFNYPRICLAAAVIIILLLIHFAGGMPDIYPRVPGFQDGDNLFSGLSFYSGNEYYPDESGNLLNSYSEVYSKYPGYSVSSGETGVLTITITPTEMTLSIFLYLILIIIMPVTFMISFIAVIFGSWNRRGIHD</sequence>
<keyword evidence="1" id="KW-0472">Membrane</keyword>
<feature type="transmembrane region" description="Helical" evidence="1">
    <location>
        <begin position="129"/>
        <end position="152"/>
    </location>
</feature>
<evidence type="ECO:0000256" key="1">
    <source>
        <dbReference type="SAM" id="Phobius"/>
    </source>
</evidence>
<proteinExistence type="predicted"/>
<protein>
    <submittedName>
        <fullName evidence="2">Uncharacterized protein</fullName>
    </submittedName>
</protein>
<gene>
    <name evidence="2" type="ORF">Metlim_0157</name>
</gene>
<evidence type="ECO:0000313" key="2">
    <source>
        <dbReference type="EMBL" id="EHQ34310.1"/>
    </source>
</evidence>
<dbReference type="AlphaFoldDB" id="H1YZP8"/>
<dbReference type="HOGENOM" id="CLU_1631668_0_0_2"/>
<dbReference type="STRING" id="937775.Metlim_0157"/>
<dbReference type="RefSeq" id="WP_004075890.1">
    <property type="nucleotide sequence ID" value="NZ_CM001436.1"/>
</dbReference>
<keyword evidence="1" id="KW-0812">Transmembrane</keyword>
<keyword evidence="1" id="KW-1133">Transmembrane helix</keyword>
<name>H1YZP8_9EURY</name>
<dbReference type="Proteomes" id="UP000005741">
    <property type="component" value="Chromosome"/>
</dbReference>
<feature type="transmembrane region" description="Helical" evidence="1">
    <location>
        <begin position="37"/>
        <end position="54"/>
    </location>
</feature>
<keyword evidence="3" id="KW-1185">Reference proteome</keyword>
<dbReference type="EMBL" id="CM001436">
    <property type="protein sequence ID" value="EHQ34310.1"/>
    <property type="molecule type" value="Genomic_DNA"/>
</dbReference>
<evidence type="ECO:0000313" key="3">
    <source>
        <dbReference type="Proteomes" id="UP000005741"/>
    </source>
</evidence>
<dbReference type="InParanoid" id="H1YZP8"/>
<accession>H1YZP8</accession>
<reference evidence="2 3" key="1">
    <citation type="submission" date="2011-10" db="EMBL/GenBank/DDBJ databases">
        <title>The Improved High-Quality Draft genome of Methanoplanus limicola DSM 2279.</title>
        <authorList>
            <consortium name="US DOE Joint Genome Institute (JGI-PGF)"/>
            <person name="Lucas S."/>
            <person name="Copeland A."/>
            <person name="Lapidus A."/>
            <person name="Glavina del Rio T."/>
            <person name="Dalin E."/>
            <person name="Tice H."/>
            <person name="Bruce D."/>
            <person name="Goodwin L."/>
            <person name="Pitluck S."/>
            <person name="Peters L."/>
            <person name="Mikhailova N."/>
            <person name="Lu M."/>
            <person name="Kyrpides N."/>
            <person name="Mavromatis K."/>
            <person name="Ivanova N."/>
            <person name="Markowitz V."/>
            <person name="Cheng J.-F."/>
            <person name="Hugenholtz P."/>
            <person name="Woyke T."/>
            <person name="Wu D."/>
            <person name="Wirth R."/>
            <person name="Brambilla E.-M."/>
            <person name="Klenk H.-P."/>
            <person name="Eisen J.A."/>
        </authorList>
    </citation>
    <scope>NUCLEOTIDE SEQUENCE [LARGE SCALE GENOMIC DNA]</scope>
    <source>
        <strain evidence="2 3">DSM 2279</strain>
    </source>
</reference>
<organism evidence="2 3">
    <name type="scientific">Methanoplanus limicola DSM 2279</name>
    <dbReference type="NCBI Taxonomy" id="937775"/>
    <lineage>
        <taxon>Archaea</taxon>
        <taxon>Methanobacteriati</taxon>
        <taxon>Methanobacteriota</taxon>
        <taxon>Stenosarchaea group</taxon>
        <taxon>Methanomicrobia</taxon>
        <taxon>Methanomicrobiales</taxon>
        <taxon>Methanomicrobiaceae</taxon>
        <taxon>Methanoplanus</taxon>
    </lineage>
</organism>